<evidence type="ECO:0000256" key="3">
    <source>
        <dbReference type="ARBA" id="ARBA00009331"/>
    </source>
</evidence>
<dbReference type="GO" id="GO:0016491">
    <property type="term" value="F:oxidoreductase activity"/>
    <property type="evidence" value="ECO:0007669"/>
    <property type="project" value="UniProtKB-KW"/>
</dbReference>
<organism evidence="13 14">
    <name type="scientific">Mugilogobius chulae</name>
    <name type="common">yellowstripe goby</name>
    <dbReference type="NCBI Taxonomy" id="88201"/>
    <lineage>
        <taxon>Eukaryota</taxon>
        <taxon>Metazoa</taxon>
        <taxon>Chordata</taxon>
        <taxon>Craniata</taxon>
        <taxon>Vertebrata</taxon>
        <taxon>Euteleostomi</taxon>
        <taxon>Actinopterygii</taxon>
        <taxon>Neopterygii</taxon>
        <taxon>Teleostei</taxon>
        <taxon>Neoteleostei</taxon>
        <taxon>Acanthomorphata</taxon>
        <taxon>Gobiaria</taxon>
        <taxon>Gobiiformes</taxon>
        <taxon>Gobioidei</taxon>
        <taxon>Gobiidae</taxon>
        <taxon>Gobionellinae</taxon>
        <taxon>Mugilogobius</taxon>
    </lineage>
</organism>
<keyword evidence="12" id="KW-0732">Signal</keyword>
<evidence type="ECO:0000256" key="12">
    <source>
        <dbReference type="SAM" id="SignalP"/>
    </source>
</evidence>
<dbReference type="Pfam" id="PF02238">
    <property type="entry name" value="COX7a"/>
    <property type="match status" value="1"/>
</dbReference>
<keyword evidence="4" id="KW-0812">Transmembrane</keyword>
<sequence>MVLFYTDLWCVPMVWAVDLVEAEPVTAARSHKKAYIYHDITQYFVPVVLSRGFSRSTRSLKNRVPDAQKVFQEDNGLPVHIKGGTVDVVMYRATMTLTLGGTCYSIYWLLKASLPQNKP</sequence>
<keyword evidence="7" id="KW-1133">Transmembrane helix</keyword>
<dbReference type="GO" id="GO:0097250">
    <property type="term" value="P:mitochondrial respirasome assembly"/>
    <property type="evidence" value="ECO:0007669"/>
    <property type="project" value="TreeGrafter"/>
</dbReference>
<dbReference type="GO" id="GO:0045277">
    <property type="term" value="C:respiratory chain complex IV"/>
    <property type="evidence" value="ECO:0007669"/>
    <property type="project" value="InterPro"/>
</dbReference>
<keyword evidence="10" id="KW-0472">Membrane</keyword>
<name>A0AAW0MZ86_9GOBI</name>
<dbReference type="GO" id="GO:0005743">
    <property type="term" value="C:mitochondrial inner membrane"/>
    <property type="evidence" value="ECO:0007669"/>
    <property type="project" value="UniProtKB-SubCell"/>
</dbReference>
<evidence type="ECO:0000256" key="1">
    <source>
        <dbReference type="ARBA" id="ARBA00004434"/>
    </source>
</evidence>
<evidence type="ECO:0000256" key="10">
    <source>
        <dbReference type="ARBA" id="ARBA00023136"/>
    </source>
</evidence>
<reference evidence="14" key="1">
    <citation type="submission" date="2024-04" db="EMBL/GenBank/DDBJ databases">
        <title>Salinicola lusitanus LLJ914,a marine bacterium isolated from the Okinawa Trough.</title>
        <authorList>
            <person name="Li J."/>
        </authorList>
    </citation>
    <scope>NUCLEOTIDE SEQUENCE [LARGE SCALE GENOMIC DNA]</scope>
</reference>
<evidence type="ECO:0000256" key="9">
    <source>
        <dbReference type="ARBA" id="ARBA00023128"/>
    </source>
</evidence>
<dbReference type="InterPro" id="IPR036539">
    <property type="entry name" value="Cyt_c_oxidase_su7a_sf"/>
</dbReference>
<keyword evidence="5" id="KW-0999">Mitochondrion inner membrane</keyword>
<accession>A0AAW0MZ86</accession>
<comment type="similarity">
    <text evidence="3">Belongs to the cytochrome c oxidase VIIa family.</text>
</comment>
<dbReference type="GO" id="GO:0002082">
    <property type="term" value="P:regulation of oxidative phosphorylation"/>
    <property type="evidence" value="ECO:0007669"/>
    <property type="project" value="UniProtKB-ARBA"/>
</dbReference>
<comment type="caution">
    <text evidence="13">The sequence shown here is derived from an EMBL/GenBank/DDBJ whole genome shotgun (WGS) entry which is preliminary data.</text>
</comment>
<evidence type="ECO:0000256" key="2">
    <source>
        <dbReference type="ARBA" id="ARBA00004673"/>
    </source>
</evidence>
<dbReference type="InterPro" id="IPR039297">
    <property type="entry name" value="COX7a"/>
</dbReference>
<dbReference type="GO" id="GO:0006123">
    <property type="term" value="P:mitochondrial electron transport, cytochrome c to oxygen"/>
    <property type="evidence" value="ECO:0007669"/>
    <property type="project" value="InterPro"/>
</dbReference>
<comment type="pathway">
    <text evidence="2">Energy metabolism; oxidative phosphorylation.</text>
</comment>
<dbReference type="FunFam" id="4.10.91.10:FF:000001">
    <property type="entry name" value="Cytochrome c oxidase subunit 7A1, mitochondrial"/>
    <property type="match status" value="1"/>
</dbReference>
<keyword evidence="9" id="KW-0496">Mitochondrion</keyword>
<dbReference type="AlphaFoldDB" id="A0AAW0MZ86"/>
<evidence type="ECO:0000256" key="5">
    <source>
        <dbReference type="ARBA" id="ARBA00022792"/>
    </source>
</evidence>
<gene>
    <name evidence="13" type="ORF">WMY93_028110</name>
</gene>
<evidence type="ECO:0000256" key="7">
    <source>
        <dbReference type="ARBA" id="ARBA00022989"/>
    </source>
</evidence>
<dbReference type="CDD" id="cd00928">
    <property type="entry name" value="Cyt_c_Oxidase_VIIa"/>
    <property type="match status" value="1"/>
</dbReference>
<dbReference type="InterPro" id="IPR003177">
    <property type="entry name" value="Cytc_oxidase_su7a_met"/>
</dbReference>
<evidence type="ECO:0000256" key="11">
    <source>
        <dbReference type="ARBA" id="ARBA00040382"/>
    </source>
</evidence>
<feature type="chain" id="PRO_5043900689" description="Cytochrome c oxidase subunit 7A1, mitochondrial" evidence="12">
    <location>
        <begin position="17"/>
        <end position="119"/>
    </location>
</feature>
<keyword evidence="8" id="KW-0560">Oxidoreductase</keyword>
<dbReference type="Proteomes" id="UP001460270">
    <property type="component" value="Unassembled WGS sequence"/>
</dbReference>
<dbReference type="PANTHER" id="PTHR10510:SF5">
    <property type="entry name" value="CYTOCHROME C OXIDASE SUBUNIT 7A1, MITOCHONDRIAL"/>
    <property type="match status" value="1"/>
</dbReference>
<dbReference type="PANTHER" id="PTHR10510">
    <property type="entry name" value="CYTOCHROME C OXIDASE POLYPEPTIDE 7A"/>
    <property type="match status" value="1"/>
</dbReference>
<dbReference type="EMBL" id="JBBPFD010000021">
    <property type="protein sequence ID" value="KAK7881936.1"/>
    <property type="molecule type" value="Genomic_DNA"/>
</dbReference>
<comment type="subcellular location">
    <subcellularLocation>
        <location evidence="1">Mitochondrion inner membrane</location>
        <topology evidence="1">Single-pass membrane protein</topology>
    </subcellularLocation>
</comment>
<dbReference type="SUPFAM" id="SSF81419">
    <property type="entry name" value="Mitochondrial cytochrome c oxidase subunit VIIa"/>
    <property type="match status" value="1"/>
</dbReference>
<evidence type="ECO:0000313" key="14">
    <source>
        <dbReference type="Proteomes" id="UP001460270"/>
    </source>
</evidence>
<protein>
    <recommendedName>
        <fullName evidence="11">Cytochrome c oxidase subunit 7A1, mitochondrial</fullName>
    </recommendedName>
</protein>
<keyword evidence="6" id="KW-0809">Transit peptide</keyword>
<proteinExistence type="inferred from homology"/>
<evidence type="ECO:0000256" key="4">
    <source>
        <dbReference type="ARBA" id="ARBA00022692"/>
    </source>
</evidence>
<evidence type="ECO:0000313" key="13">
    <source>
        <dbReference type="EMBL" id="KAK7881936.1"/>
    </source>
</evidence>
<evidence type="ECO:0000256" key="8">
    <source>
        <dbReference type="ARBA" id="ARBA00023002"/>
    </source>
</evidence>
<keyword evidence="14" id="KW-1185">Reference proteome</keyword>
<dbReference type="Gene3D" id="4.10.91.10">
    <property type="entry name" value="Cytochrome c oxidase, subunit VIIa"/>
    <property type="match status" value="1"/>
</dbReference>
<evidence type="ECO:0000256" key="6">
    <source>
        <dbReference type="ARBA" id="ARBA00022946"/>
    </source>
</evidence>
<feature type="signal peptide" evidence="12">
    <location>
        <begin position="1"/>
        <end position="16"/>
    </location>
</feature>